<evidence type="ECO:0000313" key="2">
    <source>
        <dbReference type="Proteomes" id="UP001431634"/>
    </source>
</evidence>
<protein>
    <submittedName>
        <fullName evidence="1">Uncharacterized protein</fullName>
    </submittedName>
</protein>
<accession>A0ABT6PZT1</accession>
<evidence type="ECO:0000313" key="1">
    <source>
        <dbReference type="EMBL" id="MDI2090358.1"/>
    </source>
</evidence>
<proteinExistence type="predicted"/>
<dbReference type="EMBL" id="JASBAO010000001">
    <property type="protein sequence ID" value="MDI2090358.1"/>
    <property type="molecule type" value="Genomic_DNA"/>
</dbReference>
<keyword evidence="2" id="KW-1185">Reference proteome</keyword>
<reference evidence="1" key="1">
    <citation type="submission" date="2023-05" db="EMBL/GenBank/DDBJ databases">
        <title>Whole genome sequence of Commensalibacter sp.</title>
        <authorList>
            <person name="Charoenyingcharoen P."/>
            <person name="Yukphan P."/>
        </authorList>
    </citation>
    <scope>NUCLEOTIDE SEQUENCE</scope>
    <source>
        <strain evidence="1">TBRC 16381</strain>
    </source>
</reference>
<comment type="caution">
    <text evidence="1">The sequence shown here is derived from an EMBL/GenBank/DDBJ whole genome shotgun (WGS) entry which is preliminary data.</text>
</comment>
<name>A0ABT6PZT1_9PROT</name>
<organism evidence="1 2">
    <name type="scientific">Commensalibacter oyaizuii</name>
    <dbReference type="NCBI Taxonomy" id="3043873"/>
    <lineage>
        <taxon>Bacteria</taxon>
        <taxon>Pseudomonadati</taxon>
        <taxon>Pseudomonadota</taxon>
        <taxon>Alphaproteobacteria</taxon>
        <taxon>Acetobacterales</taxon>
        <taxon>Acetobacteraceae</taxon>
    </lineage>
</organism>
<dbReference type="Proteomes" id="UP001431634">
    <property type="component" value="Unassembled WGS sequence"/>
</dbReference>
<dbReference type="RefSeq" id="WP_281447504.1">
    <property type="nucleotide sequence ID" value="NZ_JASBAO010000001.1"/>
</dbReference>
<sequence>MLLSPRDDDIALDFTTNKNGLGYVIDFKFIYYYGRNLTYEGDMLVSEESLQKFTQEIEFLL</sequence>
<gene>
    <name evidence="1" type="ORF">QJV27_02995</name>
</gene>